<evidence type="ECO:0000256" key="1">
    <source>
        <dbReference type="ARBA" id="ARBA00004651"/>
    </source>
</evidence>
<dbReference type="KEGG" id="cid:P73_3104"/>
<dbReference type="Gene3D" id="1.10.3720.10">
    <property type="entry name" value="MetI-like"/>
    <property type="match status" value="1"/>
</dbReference>
<dbReference type="EMBL" id="CP004393">
    <property type="protein sequence ID" value="AJE47819.1"/>
    <property type="molecule type" value="Genomic_DNA"/>
</dbReference>
<feature type="transmembrane region" description="Helical" evidence="7">
    <location>
        <begin position="9"/>
        <end position="29"/>
    </location>
</feature>
<feature type="transmembrane region" description="Helical" evidence="7">
    <location>
        <begin position="191"/>
        <end position="214"/>
    </location>
</feature>
<feature type="transmembrane region" description="Helical" evidence="7">
    <location>
        <begin position="102"/>
        <end position="125"/>
    </location>
</feature>
<dbReference type="Pfam" id="PF19300">
    <property type="entry name" value="BPD_transp_1_N"/>
    <property type="match status" value="1"/>
</dbReference>
<evidence type="ECO:0000256" key="6">
    <source>
        <dbReference type="ARBA" id="ARBA00023136"/>
    </source>
</evidence>
<evidence type="ECO:0000256" key="3">
    <source>
        <dbReference type="ARBA" id="ARBA00022475"/>
    </source>
</evidence>
<protein>
    <submittedName>
        <fullName evidence="9">Binding-protein-dependent transport system inner membrane protein</fullName>
    </submittedName>
</protein>
<feature type="domain" description="ABC transmembrane type-1" evidence="8">
    <location>
        <begin position="102"/>
        <end position="318"/>
    </location>
</feature>
<feature type="transmembrane region" description="Helical" evidence="7">
    <location>
        <begin position="137"/>
        <end position="163"/>
    </location>
</feature>
<dbReference type="SUPFAM" id="SSF161098">
    <property type="entry name" value="MetI-like"/>
    <property type="match status" value="1"/>
</dbReference>
<evidence type="ECO:0000256" key="7">
    <source>
        <dbReference type="RuleBase" id="RU363032"/>
    </source>
</evidence>
<dbReference type="InterPro" id="IPR000515">
    <property type="entry name" value="MetI-like"/>
</dbReference>
<feature type="transmembrane region" description="Helical" evidence="7">
    <location>
        <begin position="295"/>
        <end position="321"/>
    </location>
</feature>
<reference evidence="9 10" key="1">
    <citation type="journal article" date="2014" name="Int. J. Syst. Evol. Microbiol.">
        <title>Celeribacter indicus sp. nov., a polycyclic aromatic hydrocarbon-degrading bacterium from deep-sea sediment and reclassification of Huaishuia halophila as Celeribacter halophilus comb. nov.</title>
        <authorList>
            <person name="Lai Q."/>
            <person name="Cao J."/>
            <person name="Yuan J."/>
            <person name="Li F."/>
            <person name="Shao Z."/>
        </authorList>
    </citation>
    <scope>NUCLEOTIDE SEQUENCE [LARGE SCALE GENOMIC DNA]</scope>
    <source>
        <strain evidence="9">P73</strain>
    </source>
</reference>
<keyword evidence="4 7" id="KW-0812">Transmembrane</keyword>
<keyword evidence="3" id="KW-1003">Cell membrane</keyword>
<dbReference type="STRING" id="1208324.P73_3104"/>
<comment type="subcellular location">
    <subcellularLocation>
        <location evidence="1 7">Cell membrane</location>
        <topology evidence="1 7">Multi-pass membrane protein</topology>
    </subcellularLocation>
</comment>
<dbReference type="PROSITE" id="PS50928">
    <property type="entry name" value="ABC_TM1"/>
    <property type="match status" value="1"/>
</dbReference>
<dbReference type="InterPro" id="IPR045621">
    <property type="entry name" value="BPD_transp_1_N"/>
</dbReference>
<feature type="transmembrane region" description="Helical" evidence="7">
    <location>
        <begin position="253"/>
        <end position="275"/>
    </location>
</feature>
<dbReference type="GO" id="GO:0055085">
    <property type="term" value="P:transmembrane transport"/>
    <property type="evidence" value="ECO:0007669"/>
    <property type="project" value="InterPro"/>
</dbReference>
<accession>A0A0B5DXU4</accession>
<dbReference type="OrthoDB" id="9807402at2"/>
<dbReference type="PANTHER" id="PTHR30465">
    <property type="entry name" value="INNER MEMBRANE ABC TRANSPORTER"/>
    <property type="match status" value="1"/>
</dbReference>
<dbReference type="Pfam" id="PF00528">
    <property type="entry name" value="BPD_transp_1"/>
    <property type="match status" value="1"/>
</dbReference>
<evidence type="ECO:0000259" key="8">
    <source>
        <dbReference type="PROSITE" id="PS50928"/>
    </source>
</evidence>
<gene>
    <name evidence="9" type="ORF">P73_3104</name>
</gene>
<organism evidence="9 10">
    <name type="scientific">Celeribacter indicus</name>
    <dbReference type="NCBI Taxonomy" id="1208324"/>
    <lineage>
        <taxon>Bacteria</taxon>
        <taxon>Pseudomonadati</taxon>
        <taxon>Pseudomonadota</taxon>
        <taxon>Alphaproteobacteria</taxon>
        <taxon>Rhodobacterales</taxon>
        <taxon>Roseobacteraceae</taxon>
        <taxon>Celeribacter</taxon>
    </lineage>
</organism>
<evidence type="ECO:0000256" key="4">
    <source>
        <dbReference type="ARBA" id="ARBA00022692"/>
    </source>
</evidence>
<dbReference type="Proteomes" id="UP000031521">
    <property type="component" value="Chromosome"/>
</dbReference>
<evidence type="ECO:0000256" key="2">
    <source>
        <dbReference type="ARBA" id="ARBA00022448"/>
    </source>
</evidence>
<dbReference type="PANTHER" id="PTHR30465:SF43">
    <property type="entry name" value="OLIGOPEPTIDE ABC TRANSPORTER, PERMEASE PROTEIN"/>
    <property type="match status" value="1"/>
</dbReference>
<keyword evidence="5 7" id="KW-1133">Transmembrane helix</keyword>
<evidence type="ECO:0000313" key="9">
    <source>
        <dbReference type="EMBL" id="AJE47819.1"/>
    </source>
</evidence>
<dbReference type="HOGENOM" id="CLU_036879_1_1_5"/>
<name>A0A0B5DXU4_9RHOB</name>
<keyword evidence="2 7" id="KW-0813">Transport</keyword>
<keyword evidence="10" id="KW-1185">Reference proteome</keyword>
<dbReference type="InterPro" id="IPR035906">
    <property type="entry name" value="MetI-like_sf"/>
</dbReference>
<evidence type="ECO:0000256" key="5">
    <source>
        <dbReference type="ARBA" id="ARBA00022989"/>
    </source>
</evidence>
<dbReference type="GO" id="GO:0005886">
    <property type="term" value="C:plasma membrane"/>
    <property type="evidence" value="ECO:0007669"/>
    <property type="project" value="UniProtKB-SubCell"/>
</dbReference>
<dbReference type="AlphaFoldDB" id="A0A0B5DXU4"/>
<keyword evidence="6 7" id="KW-0472">Membrane</keyword>
<proteinExistence type="inferred from homology"/>
<dbReference type="CDD" id="cd06261">
    <property type="entry name" value="TM_PBP2"/>
    <property type="match status" value="1"/>
</dbReference>
<comment type="similarity">
    <text evidence="7">Belongs to the binding-protein-dependent transport system permease family.</text>
</comment>
<evidence type="ECO:0000313" key="10">
    <source>
        <dbReference type="Proteomes" id="UP000031521"/>
    </source>
</evidence>
<dbReference type="RefSeq" id="WP_043870290.1">
    <property type="nucleotide sequence ID" value="NZ_CP004393.1"/>
</dbReference>
<sequence>MLAFITRRLIYMVFTLIAISIMSFAIIQLPPGDFVTSMAAKLSLEGDSVDPAFMQAMRARYGLDQGFFVQYWKWVSNIVLYGDFGFSLEWRRPVADLVWNRIGMTFLLALFTLGFMWLLAIPIGIYSAVRKNSLGDYLATFIGMIGLAIPNFLFALVLLFIGFDFFQADWSGMFSDRFQNAPWSFARLLDFLQHMILPIVVLGTAGTAALIRVLRANLLDELHKPYVVTARAYGLSESRLLFKYPVRVAMNPLISTIGWLLPTLISGATITAVVLNLPLTGPLLLNALLTQDMYLAGSFIMLMSALTVIGTLISDLLLAWADPRIRYA</sequence>